<sequence>MQNVEMALKENLMSNVVNPKQFFNKYLTQIRRKTDGRYKNTNNKKAICRVFISLVI</sequence>
<dbReference type="EMBL" id="BARU01002929">
    <property type="protein sequence ID" value="GAH19221.1"/>
    <property type="molecule type" value="Genomic_DNA"/>
</dbReference>
<comment type="caution">
    <text evidence="1">The sequence shown here is derived from an EMBL/GenBank/DDBJ whole genome shotgun (WGS) entry which is preliminary data.</text>
</comment>
<gene>
    <name evidence="1" type="ORF">S03H2_06621</name>
</gene>
<organism evidence="1">
    <name type="scientific">marine sediment metagenome</name>
    <dbReference type="NCBI Taxonomy" id="412755"/>
    <lineage>
        <taxon>unclassified sequences</taxon>
        <taxon>metagenomes</taxon>
        <taxon>ecological metagenomes</taxon>
    </lineage>
</organism>
<proteinExistence type="predicted"/>
<reference evidence="1" key="1">
    <citation type="journal article" date="2014" name="Front. Microbiol.">
        <title>High frequency of phylogenetically diverse reductive dehalogenase-homologous genes in deep subseafloor sedimentary metagenomes.</title>
        <authorList>
            <person name="Kawai M."/>
            <person name="Futagami T."/>
            <person name="Toyoda A."/>
            <person name="Takaki Y."/>
            <person name="Nishi S."/>
            <person name="Hori S."/>
            <person name="Arai W."/>
            <person name="Tsubouchi T."/>
            <person name="Morono Y."/>
            <person name="Uchiyama I."/>
            <person name="Ito T."/>
            <person name="Fujiyama A."/>
            <person name="Inagaki F."/>
            <person name="Takami H."/>
        </authorList>
    </citation>
    <scope>NUCLEOTIDE SEQUENCE</scope>
    <source>
        <strain evidence="1">Expedition CK06-06</strain>
    </source>
</reference>
<accession>X1DEJ3</accession>
<protein>
    <submittedName>
        <fullName evidence="1">Uncharacterized protein</fullName>
    </submittedName>
</protein>
<name>X1DEJ3_9ZZZZ</name>
<evidence type="ECO:0000313" key="1">
    <source>
        <dbReference type="EMBL" id="GAH19221.1"/>
    </source>
</evidence>
<dbReference type="AlphaFoldDB" id="X1DEJ3"/>